<dbReference type="EnsemblMetazoa" id="GAUT027728-RA">
    <property type="protein sequence ID" value="GAUT027728-PA"/>
    <property type="gene ID" value="GAUT027728"/>
</dbReference>
<keyword evidence="1" id="KW-0472">Membrane</keyword>
<dbReference type="VEuPathDB" id="VectorBase:GAUT027728"/>
<feature type="transmembrane region" description="Helical" evidence="1">
    <location>
        <begin position="58"/>
        <end position="80"/>
    </location>
</feature>
<dbReference type="Proteomes" id="UP000078200">
    <property type="component" value="Unassembled WGS sequence"/>
</dbReference>
<keyword evidence="1" id="KW-0812">Transmembrane</keyword>
<organism evidence="2 3">
    <name type="scientific">Glossina austeni</name>
    <name type="common">Savannah tsetse fly</name>
    <dbReference type="NCBI Taxonomy" id="7395"/>
    <lineage>
        <taxon>Eukaryota</taxon>
        <taxon>Metazoa</taxon>
        <taxon>Ecdysozoa</taxon>
        <taxon>Arthropoda</taxon>
        <taxon>Hexapoda</taxon>
        <taxon>Insecta</taxon>
        <taxon>Pterygota</taxon>
        <taxon>Neoptera</taxon>
        <taxon>Endopterygota</taxon>
        <taxon>Diptera</taxon>
        <taxon>Brachycera</taxon>
        <taxon>Muscomorpha</taxon>
        <taxon>Hippoboscoidea</taxon>
        <taxon>Glossinidae</taxon>
        <taxon>Glossina</taxon>
    </lineage>
</organism>
<sequence length="123" mass="13888">MNYLIISLHFTFTKFWESDAICSPHTLFKTEKTWKTASSIKFNAVGHDDVSIKFFEPFLAIVVFSLIHALDYVIITYTFADVALGGTNTNTYCETSYTPFHQKSTATVISPNAYDSDSFCLSE</sequence>
<dbReference type="AlphaFoldDB" id="A0A1A9V6S3"/>
<name>A0A1A9V6S3_GLOAU</name>
<reference evidence="2" key="1">
    <citation type="submission" date="2020-05" db="UniProtKB">
        <authorList>
            <consortium name="EnsemblMetazoa"/>
        </authorList>
    </citation>
    <scope>IDENTIFICATION</scope>
    <source>
        <strain evidence="2">TTRI</strain>
    </source>
</reference>
<evidence type="ECO:0000256" key="1">
    <source>
        <dbReference type="SAM" id="Phobius"/>
    </source>
</evidence>
<accession>A0A1A9V6S3</accession>
<keyword evidence="3" id="KW-1185">Reference proteome</keyword>
<keyword evidence="1" id="KW-1133">Transmembrane helix</keyword>
<protein>
    <submittedName>
        <fullName evidence="2">Uncharacterized protein</fullName>
    </submittedName>
</protein>
<evidence type="ECO:0000313" key="3">
    <source>
        <dbReference type="Proteomes" id="UP000078200"/>
    </source>
</evidence>
<proteinExistence type="predicted"/>
<evidence type="ECO:0000313" key="2">
    <source>
        <dbReference type="EnsemblMetazoa" id="GAUT027728-PA"/>
    </source>
</evidence>